<evidence type="ECO:0000256" key="7">
    <source>
        <dbReference type="ARBA" id="ARBA00023136"/>
    </source>
</evidence>
<evidence type="ECO:0000256" key="5">
    <source>
        <dbReference type="ARBA" id="ARBA00022949"/>
    </source>
</evidence>
<dbReference type="AlphaFoldDB" id="A0AA88MDY9"/>
<dbReference type="Proteomes" id="UP001187415">
    <property type="component" value="Unassembled WGS sequence"/>
</dbReference>
<dbReference type="Gene3D" id="1.20.140.150">
    <property type="match status" value="1"/>
</dbReference>
<sequence>MCAPLSGSGPLQRSLVALSSVEAREREMDTCACALELLGMLVYVGAWLCALTTTILPQWLTMSTALLPVESYELGLWETCVVQDIGGMECRPYDSLLGLSSDIQLSRILMCASLAVGMLGILVAIPGLYLVNSCEEHGGYRTKRALTVLGGLLGMVSGVLCLIPVSYMAHFAVIHFFDEKVPDVVPRWEFGDALYCGWMGGFLLIAAGLLLVTSSWCSQVEPQPVLQQRCQVMSKDFKLRKRSEYV</sequence>
<gene>
    <name evidence="9" type="ORF">Q5P01_016397</name>
</gene>
<protein>
    <recommendedName>
        <fullName evidence="8">Claudin</fullName>
    </recommendedName>
</protein>
<comment type="similarity">
    <text evidence="1 8">Belongs to the claudin family.</text>
</comment>
<evidence type="ECO:0000256" key="4">
    <source>
        <dbReference type="ARBA" id="ARBA00022692"/>
    </source>
</evidence>
<dbReference type="PANTHER" id="PTHR12002">
    <property type="entry name" value="CLAUDIN"/>
    <property type="match status" value="1"/>
</dbReference>
<dbReference type="GO" id="GO:0005886">
    <property type="term" value="C:plasma membrane"/>
    <property type="evidence" value="ECO:0007669"/>
    <property type="project" value="UniProtKB-SubCell"/>
</dbReference>
<dbReference type="GO" id="GO:0005198">
    <property type="term" value="F:structural molecule activity"/>
    <property type="evidence" value="ECO:0007669"/>
    <property type="project" value="InterPro"/>
</dbReference>
<evidence type="ECO:0000313" key="10">
    <source>
        <dbReference type="Proteomes" id="UP001187415"/>
    </source>
</evidence>
<feature type="transmembrane region" description="Helical" evidence="8">
    <location>
        <begin position="197"/>
        <end position="217"/>
    </location>
</feature>
<keyword evidence="4 8" id="KW-0812">Transmembrane</keyword>
<dbReference type="PRINTS" id="PR01077">
    <property type="entry name" value="CLAUDIN"/>
</dbReference>
<dbReference type="Pfam" id="PF00822">
    <property type="entry name" value="PMP22_Claudin"/>
    <property type="match status" value="1"/>
</dbReference>
<evidence type="ECO:0000256" key="3">
    <source>
        <dbReference type="ARBA" id="ARBA00022475"/>
    </source>
</evidence>
<keyword evidence="3 8" id="KW-1003">Cell membrane</keyword>
<feature type="transmembrane region" description="Helical" evidence="8">
    <location>
        <begin position="152"/>
        <end position="177"/>
    </location>
</feature>
<keyword evidence="10" id="KW-1185">Reference proteome</keyword>
<dbReference type="GO" id="GO:0005923">
    <property type="term" value="C:bicellular tight junction"/>
    <property type="evidence" value="ECO:0007669"/>
    <property type="project" value="UniProtKB-SubCell"/>
</dbReference>
<keyword evidence="7 8" id="KW-0472">Membrane</keyword>
<feature type="transmembrane region" description="Helical" evidence="8">
    <location>
        <begin position="34"/>
        <end position="60"/>
    </location>
</feature>
<dbReference type="InterPro" id="IPR017974">
    <property type="entry name" value="Claudin_CS"/>
</dbReference>
<dbReference type="InterPro" id="IPR004031">
    <property type="entry name" value="PMP22/EMP/MP20/Claudin"/>
</dbReference>
<feature type="transmembrane region" description="Helical" evidence="8">
    <location>
        <begin position="105"/>
        <end position="131"/>
    </location>
</feature>
<evidence type="ECO:0000256" key="8">
    <source>
        <dbReference type="RuleBase" id="RU060637"/>
    </source>
</evidence>
<evidence type="ECO:0000256" key="2">
    <source>
        <dbReference type="ARBA" id="ARBA00022427"/>
    </source>
</evidence>
<dbReference type="PROSITE" id="PS01346">
    <property type="entry name" value="CLAUDIN"/>
    <property type="match status" value="1"/>
</dbReference>
<organism evidence="9 10">
    <name type="scientific">Channa striata</name>
    <name type="common">Snakehead murrel</name>
    <name type="synonym">Ophicephalus striatus</name>
    <dbReference type="NCBI Taxonomy" id="64152"/>
    <lineage>
        <taxon>Eukaryota</taxon>
        <taxon>Metazoa</taxon>
        <taxon>Chordata</taxon>
        <taxon>Craniata</taxon>
        <taxon>Vertebrata</taxon>
        <taxon>Euteleostomi</taxon>
        <taxon>Actinopterygii</taxon>
        <taxon>Neopterygii</taxon>
        <taxon>Teleostei</taxon>
        <taxon>Neoteleostei</taxon>
        <taxon>Acanthomorphata</taxon>
        <taxon>Anabantaria</taxon>
        <taxon>Anabantiformes</taxon>
        <taxon>Channoidei</taxon>
        <taxon>Channidae</taxon>
        <taxon>Channa</taxon>
    </lineage>
</organism>
<dbReference type="InterPro" id="IPR006187">
    <property type="entry name" value="Claudin"/>
</dbReference>
<keyword evidence="2 8" id="KW-0796">Tight junction</keyword>
<evidence type="ECO:0000256" key="6">
    <source>
        <dbReference type="ARBA" id="ARBA00022989"/>
    </source>
</evidence>
<accession>A0AA88MDY9</accession>
<name>A0AA88MDY9_CHASR</name>
<comment type="caution">
    <text evidence="9">The sequence shown here is derived from an EMBL/GenBank/DDBJ whole genome shotgun (WGS) entry which is preliminary data.</text>
</comment>
<keyword evidence="6 8" id="KW-1133">Transmembrane helix</keyword>
<evidence type="ECO:0000256" key="1">
    <source>
        <dbReference type="ARBA" id="ARBA00008295"/>
    </source>
</evidence>
<evidence type="ECO:0000313" key="9">
    <source>
        <dbReference type="EMBL" id="KAK2835913.1"/>
    </source>
</evidence>
<proteinExistence type="inferred from homology"/>
<keyword evidence="5 8" id="KW-0965">Cell junction</keyword>
<comment type="function">
    <text evidence="8">Claudins function as major constituents of the tight junction complexes that regulate the permeability of epithelia.</text>
</comment>
<comment type="subcellular location">
    <subcellularLocation>
        <location evidence="8">Cell junction</location>
        <location evidence="8">Tight junction</location>
    </subcellularLocation>
    <subcellularLocation>
        <location evidence="8">Cell membrane</location>
        <topology evidence="8">Multi-pass membrane protein</topology>
    </subcellularLocation>
</comment>
<dbReference type="EMBL" id="JAUPFM010000012">
    <property type="protein sequence ID" value="KAK2835913.1"/>
    <property type="molecule type" value="Genomic_DNA"/>
</dbReference>
<reference evidence="9" key="1">
    <citation type="submission" date="2023-07" db="EMBL/GenBank/DDBJ databases">
        <title>Chromosome-level Genome Assembly of Striped Snakehead (Channa striata).</title>
        <authorList>
            <person name="Liu H."/>
        </authorList>
    </citation>
    <scope>NUCLEOTIDE SEQUENCE</scope>
    <source>
        <strain evidence="9">Gz</strain>
        <tissue evidence="9">Muscle</tissue>
    </source>
</reference>